<sequence length="178" mass="20263">MLCGSDGYPYNINIYCGISADNNKDPLGTRVVKKMLSVIETHSQHVVFSDNFVSNYPPLHELSLIEFGRIGRPLISTSEMKKQGRGPYDYRSDGSIVFVKQNDNAIVIVGSNYHSVILVYQTSRRVKGESKKNTLQSRAIKEYSKEMGKVDLLDRLCASYRPRLKSFFTRSKSRSHLY</sequence>
<dbReference type="OrthoDB" id="10057240at2759"/>
<protein>
    <recommendedName>
        <fullName evidence="1">PiggyBac transposable element-derived protein domain-containing protein</fullName>
    </recommendedName>
</protein>
<dbReference type="AlphaFoldDB" id="A0A8K0CVZ0"/>
<proteinExistence type="predicted"/>
<feature type="domain" description="PiggyBac transposable element-derived protein" evidence="1">
    <location>
        <begin position="1"/>
        <end position="165"/>
    </location>
</feature>
<dbReference type="EMBL" id="VTPC01051582">
    <property type="protein sequence ID" value="KAF2890485.1"/>
    <property type="molecule type" value="Genomic_DNA"/>
</dbReference>
<evidence type="ECO:0000259" key="1">
    <source>
        <dbReference type="Pfam" id="PF13843"/>
    </source>
</evidence>
<organism evidence="2 3">
    <name type="scientific">Ignelater luminosus</name>
    <name type="common">Cucubano</name>
    <name type="synonym">Pyrophorus luminosus</name>
    <dbReference type="NCBI Taxonomy" id="2038154"/>
    <lineage>
        <taxon>Eukaryota</taxon>
        <taxon>Metazoa</taxon>
        <taxon>Ecdysozoa</taxon>
        <taxon>Arthropoda</taxon>
        <taxon>Hexapoda</taxon>
        <taxon>Insecta</taxon>
        <taxon>Pterygota</taxon>
        <taxon>Neoptera</taxon>
        <taxon>Endopterygota</taxon>
        <taxon>Coleoptera</taxon>
        <taxon>Polyphaga</taxon>
        <taxon>Elateriformia</taxon>
        <taxon>Elateroidea</taxon>
        <taxon>Elateridae</taxon>
        <taxon>Agrypninae</taxon>
        <taxon>Pyrophorini</taxon>
        <taxon>Ignelater</taxon>
    </lineage>
</organism>
<dbReference type="Proteomes" id="UP000801492">
    <property type="component" value="Unassembled WGS sequence"/>
</dbReference>
<dbReference type="PANTHER" id="PTHR47272">
    <property type="entry name" value="DDE_TNP_1_7 DOMAIN-CONTAINING PROTEIN"/>
    <property type="match status" value="1"/>
</dbReference>
<name>A0A8K0CVZ0_IGNLU</name>
<accession>A0A8K0CVZ0</accession>
<reference evidence="2" key="1">
    <citation type="submission" date="2019-08" db="EMBL/GenBank/DDBJ databases">
        <title>The genome of the North American firefly Photinus pyralis.</title>
        <authorList>
            <consortium name="Photinus pyralis genome working group"/>
            <person name="Fallon T.R."/>
            <person name="Sander Lower S.E."/>
            <person name="Weng J.-K."/>
        </authorList>
    </citation>
    <scope>NUCLEOTIDE SEQUENCE</scope>
    <source>
        <strain evidence="2">TRF0915ILg1</strain>
        <tissue evidence="2">Whole body</tissue>
    </source>
</reference>
<gene>
    <name evidence="2" type="ORF">ILUMI_15688</name>
</gene>
<comment type="caution">
    <text evidence="2">The sequence shown here is derived from an EMBL/GenBank/DDBJ whole genome shotgun (WGS) entry which is preliminary data.</text>
</comment>
<keyword evidence="3" id="KW-1185">Reference proteome</keyword>
<evidence type="ECO:0000313" key="2">
    <source>
        <dbReference type="EMBL" id="KAF2890485.1"/>
    </source>
</evidence>
<dbReference type="InterPro" id="IPR029526">
    <property type="entry name" value="PGBD"/>
</dbReference>
<dbReference type="Pfam" id="PF13843">
    <property type="entry name" value="DDE_Tnp_1_7"/>
    <property type="match status" value="1"/>
</dbReference>
<evidence type="ECO:0000313" key="3">
    <source>
        <dbReference type="Proteomes" id="UP000801492"/>
    </source>
</evidence>